<dbReference type="Pfam" id="PF00126">
    <property type="entry name" value="HTH_1"/>
    <property type="match status" value="1"/>
</dbReference>
<comment type="caution">
    <text evidence="6">The sequence shown here is derived from an EMBL/GenBank/DDBJ whole genome shotgun (WGS) entry which is preliminary data.</text>
</comment>
<accession>A0A7Z1MEI0</accession>
<name>A0A7Z1MEI0_9VIBR</name>
<dbReference type="PANTHER" id="PTHR30346">
    <property type="entry name" value="TRANSCRIPTIONAL DUAL REGULATOR HCAR-RELATED"/>
    <property type="match status" value="1"/>
</dbReference>
<keyword evidence="2" id="KW-0805">Transcription regulation</keyword>
<dbReference type="Pfam" id="PF03466">
    <property type="entry name" value="LysR_substrate"/>
    <property type="match status" value="1"/>
</dbReference>
<dbReference type="PANTHER" id="PTHR30346:SF0">
    <property type="entry name" value="HCA OPERON TRANSCRIPTIONAL ACTIVATOR HCAR"/>
    <property type="match status" value="1"/>
</dbReference>
<dbReference type="RefSeq" id="WP_016800406.1">
    <property type="nucleotide sequence ID" value="NZ_CP170006.1"/>
</dbReference>
<feature type="domain" description="HTH lysR-type" evidence="5">
    <location>
        <begin position="1"/>
        <end position="58"/>
    </location>
</feature>
<dbReference type="Gene3D" id="3.40.190.10">
    <property type="entry name" value="Periplasmic binding protein-like II"/>
    <property type="match status" value="2"/>
</dbReference>
<keyword evidence="4" id="KW-0804">Transcription</keyword>
<evidence type="ECO:0000259" key="5">
    <source>
        <dbReference type="PROSITE" id="PS50931"/>
    </source>
</evidence>
<dbReference type="InterPro" id="IPR036390">
    <property type="entry name" value="WH_DNA-bd_sf"/>
</dbReference>
<evidence type="ECO:0000256" key="4">
    <source>
        <dbReference type="ARBA" id="ARBA00023163"/>
    </source>
</evidence>
<dbReference type="Gene3D" id="1.10.10.10">
    <property type="entry name" value="Winged helix-like DNA-binding domain superfamily/Winged helix DNA-binding domain"/>
    <property type="match status" value="1"/>
</dbReference>
<dbReference type="AlphaFoldDB" id="A0A7Z1MEI0"/>
<dbReference type="EMBL" id="MDBS01000067">
    <property type="protein sequence ID" value="PMP23948.1"/>
    <property type="molecule type" value="Genomic_DNA"/>
</dbReference>
<reference evidence="6" key="2">
    <citation type="journal article" date="2018" name="Nature">
        <title>A major lineage of non-tailed dsDNA viruses as unrecognized killers of marine bacteria.</title>
        <authorList>
            <person name="Kauffman K.M."/>
            <person name="Hussain F.A."/>
            <person name="Yang J."/>
            <person name="Arevalo P."/>
            <person name="Brown J.M."/>
            <person name="Chang W.K."/>
            <person name="VanInsberghe D."/>
            <person name="Elsherbini J."/>
            <person name="Sharma R.S."/>
            <person name="Cutler M.B."/>
            <person name="Kelly L."/>
            <person name="Polz M.F."/>
        </authorList>
    </citation>
    <scope>NUCLEOTIDE SEQUENCE</scope>
    <source>
        <strain evidence="6">10N.222.46.E12</strain>
    </source>
</reference>
<organism evidence="6">
    <name type="scientific">Vibrio cyclitrophicus</name>
    <dbReference type="NCBI Taxonomy" id="47951"/>
    <lineage>
        <taxon>Bacteria</taxon>
        <taxon>Pseudomonadati</taxon>
        <taxon>Pseudomonadota</taxon>
        <taxon>Gammaproteobacteria</taxon>
        <taxon>Vibrionales</taxon>
        <taxon>Vibrionaceae</taxon>
        <taxon>Vibrio</taxon>
    </lineage>
</organism>
<keyword evidence="3" id="KW-0238">DNA-binding</keyword>
<evidence type="ECO:0000256" key="3">
    <source>
        <dbReference type="ARBA" id="ARBA00023125"/>
    </source>
</evidence>
<dbReference type="GO" id="GO:0003677">
    <property type="term" value="F:DNA binding"/>
    <property type="evidence" value="ECO:0007669"/>
    <property type="project" value="UniProtKB-KW"/>
</dbReference>
<reference evidence="6" key="1">
    <citation type="submission" date="2016-07" db="EMBL/GenBank/DDBJ databases">
        <authorList>
            <person name="Kauffman K."/>
            <person name="Arevalo P."/>
            <person name="Polz M.F."/>
        </authorList>
    </citation>
    <scope>NUCLEOTIDE SEQUENCE</scope>
    <source>
        <strain evidence="6">10N.222.46.E12</strain>
    </source>
</reference>
<dbReference type="PROSITE" id="PS50931">
    <property type="entry name" value="HTH_LYSR"/>
    <property type="match status" value="1"/>
</dbReference>
<evidence type="ECO:0000256" key="2">
    <source>
        <dbReference type="ARBA" id="ARBA00023015"/>
    </source>
</evidence>
<dbReference type="InterPro" id="IPR000847">
    <property type="entry name" value="LysR_HTH_N"/>
</dbReference>
<dbReference type="SUPFAM" id="SSF53850">
    <property type="entry name" value="Periplasmic binding protein-like II"/>
    <property type="match status" value="1"/>
</dbReference>
<evidence type="ECO:0000256" key="1">
    <source>
        <dbReference type="ARBA" id="ARBA00009437"/>
    </source>
</evidence>
<evidence type="ECO:0000313" key="6">
    <source>
        <dbReference type="EMBL" id="PMP23948.1"/>
    </source>
</evidence>
<dbReference type="GO" id="GO:0032993">
    <property type="term" value="C:protein-DNA complex"/>
    <property type="evidence" value="ECO:0007669"/>
    <property type="project" value="TreeGrafter"/>
</dbReference>
<dbReference type="PRINTS" id="PR00039">
    <property type="entry name" value="HTHLYSR"/>
</dbReference>
<dbReference type="InterPro" id="IPR036388">
    <property type="entry name" value="WH-like_DNA-bd_sf"/>
</dbReference>
<proteinExistence type="inferred from homology"/>
<comment type="similarity">
    <text evidence="1">Belongs to the LysR transcriptional regulatory family.</text>
</comment>
<dbReference type="GO" id="GO:0003700">
    <property type="term" value="F:DNA-binding transcription factor activity"/>
    <property type="evidence" value="ECO:0007669"/>
    <property type="project" value="InterPro"/>
</dbReference>
<dbReference type="FunFam" id="1.10.10.10:FF:000001">
    <property type="entry name" value="LysR family transcriptional regulator"/>
    <property type="match status" value="1"/>
</dbReference>
<dbReference type="CDD" id="cd08414">
    <property type="entry name" value="PBP2_LTTR_aromatics_like"/>
    <property type="match status" value="1"/>
</dbReference>
<dbReference type="SUPFAM" id="SSF46785">
    <property type="entry name" value="Winged helix' DNA-binding domain"/>
    <property type="match status" value="1"/>
</dbReference>
<dbReference type="InterPro" id="IPR005119">
    <property type="entry name" value="LysR_subst-bd"/>
</dbReference>
<protein>
    <submittedName>
        <fullName evidence="6">LysR family transcriptional regulator</fullName>
    </submittedName>
</protein>
<gene>
    <name evidence="6" type="ORF">BCS90_03755</name>
</gene>
<sequence length="302" mass="33255">MEIKVLKSFVAVATHRSFSKAAKELNTVQPAISRHITSLEHELGVSLFFRTSREVVISAAGKHLLTDAIKLIEHTQQAKQSAIRASSGHIGTLTIGYLGGATLSFLPRLVRQYITENPTIDVDLVEMTASEQIEALEKREIDISFSRPLPNLIDDDYVSVPIYADKLVAVVPITHELAQCSIIQIKQLQFDPFILFEREQAVGLFDSIITQCDLSGFSPNIKKQPNHMQTVLTQVSSGLGVSVAPYAIRDLRCEGCVFINLESVDVEMPLVMTHHLHAQSPTASAFAAIVQSEIKAIQHSMS</sequence>